<gene>
    <name evidence="1" type="ORF">SCALOS_LOCUS4002</name>
</gene>
<keyword evidence="2" id="KW-1185">Reference proteome</keyword>
<evidence type="ECO:0000313" key="1">
    <source>
        <dbReference type="EMBL" id="CAG8519312.1"/>
    </source>
</evidence>
<organism evidence="1 2">
    <name type="scientific">Scutellospora calospora</name>
    <dbReference type="NCBI Taxonomy" id="85575"/>
    <lineage>
        <taxon>Eukaryota</taxon>
        <taxon>Fungi</taxon>
        <taxon>Fungi incertae sedis</taxon>
        <taxon>Mucoromycota</taxon>
        <taxon>Glomeromycotina</taxon>
        <taxon>Glomeromycetes</taxon>
        <taxon>Diversisporales</taxon>
        <taxon>Gigasporaceae</taxon>
        <taxon>Scutellospora</taxon>
    </lineage>
</organism>
<sequence length="180" mass="20863">LLEEIVEILNPCEEIMRHVCGAKYSIMNLIYSYICMLKNRYAPVAMNSKFIEDWIALIHDDSEDSNNESDISSIFTPTNCDGLLEKISATIYLSFDELWDIPSEIGLKEERQASFPLLYQLARKYLSIFAISVLSEYLFSNTEAYISARRTRLAPDLVRKMLFLKRNSNNFLILLLLEDK</sequence>
<dbReference type="EMBL" id="CAJVPM010005000">
    <property type="protein sequence ID" value="CAG8519312.1"/>
    <property type="molecule type" value="Genomic_DNA"/>
</dbReference>
<reference evidence="1" key="1">
    <citation type="submission" date="2021-06" db="EMBL/GenBank/DDBJ databases">
        <authorList>
            <person name="Kallberg Y."/>
            <person name="Tangrot J."/>
            <person name="Rosling A."/>
        </authorList>
    </citation>
    <scope>NUCLEOTIDE SEQUENCE</scope>
    <source>
        <strain evidence="1">AU212A</strain>
    </source>
</reference>
<evidence type="ECO:0000313" key="2">
    <source>
        <dbReference type="Proteomes" id="UP000789860"/>
    </source>
</evidence>
<feature type="non-terminal residue" evidence="1">
    <location>
        <position position="1"/>
    </location>
</feature>
<proteinExistence type="predicted"/>
<dbReference type="Proteomes" id="UP000789860">
    <property type="component" value="Unassembled WGS sequence"/>
</dbReference>
<accession>A0ACA9LBF7</accession>
<name>A0ACA9LBF7_9GLOM</name>
<protein>
    <submittedName>
        <fullName evidence="1">9089_t:CDS:1</fullName>
    </submittedName>
</protein>
<comment type="caution">
    <text evidence="1">The sequence shown here is derived from an EMBL/GenBank/DDBJ whole genome shotgun (WGS) entry which is preliminary data.</text>
</comment>